<comment type="caution">
    <text evidence="4">The sequence shown here is derived from an EMBL/GenBank/DDBJ whole genome shotgun (WGS) entry which is preliminary data.</text>
</comment>
<evidence type="ECO:0000256" key="2">
    <source>
        <dbReference type="ARBA" id="ARBA00022827"/>
    </source>
</evidence>
<dbReference type="InterPro" id="IPR016169">
    <property type="entry name" value="FAD-bd_PCMH_sub2"/>
</dbReference>
<keyword evidence="1" id="KW-0285">Flavoprotein</keyword>
<feature type="domain" description="FAD-binding PCMH-type" evidence="3">
    <location>
        <begin position="27"/>
        <end position="198"/>
    </location>
</feature>
<gene>
    <name evidence="4" type="ORF">Pa4123_02530</name>
</gene>
<dbReference type="Gene3D" id="3.30.465.10">
    <property type="match status" value="1"/>
</dbReference>
<evidence type="ECO:0000313" key="5">
    <source>
        <dbReference type="Proteomes" id="UP001144280"/>
    </source>
</evidence>
<accession>A0ABQ5QM98</accession>
<organism evidence="4 5">
    <name type="scientific">Phytohabitans aurantiacus</name>
    <dbReference type="NCBI Taxonomy" id="3016789"/>
    <lineage>
        <taxon>Bacteria</taxon>
        <taxon>Bacillati</taxon>
        <taxon>Actinomycetota</taxon>
        <taxon>Actinomycetes</taxon>
        <taxon>Micromonosporales</taxon>
        <taxon>Micromonosporaceae</taxon>
    </lineage>
</organism>
<dbReference type="InterPro" id="IPR036318">
    <property type="entry name" value="FAD-bd_PCMH-like_sf"/>
</dbReference>
<dbReference type="SUPFAM" id="SSF56176">
    <property type="entry name" value="FAD-binding/transporter-associated domain-like"/>
    <property type="match status" value="1"/>
</dbReference>
<keyword evidence="2" id="KW-0274">FAD</keyword>
<dbReference type="InterPro" id="IPR016166">
    <property type="entry name" value="FAD-bd_PCMH"/>
</dbReference>
<dbReference type="PANTHER" id="PTHR11748">
    <property type="entry name" value="D-LACTATE DEHYDROGENASE"/>
    <property type="match status" value="1"/>
</dbReference>
<reference evidence="4" key="1">
    <citation type="submission" date="2022-12" db="EMBL/GenBank/DDBJ databases">
        <title>New Phytohabitans aurantiacus sp. RD004123 nov., an actinomycete isolated from soil.</title>
        <authorList>
            <person name="Triningsih D.W."/>
            <person name="Harunari E."/>
            <person name="Igarashi Y."/>
        </authorList>
    </citation>
    <scope>NUCLEOTIDE SEQUENCE</scope>
    <source>
        <strain evidence="4">RD004123</strain>
    </source>
</reference>
<dbReference type="SUPFAM" id="SSF55103">
    <property type="entry name" value="FAD-linked oxidases, C-terminal domain"/>
    <property type="match status" value="1"/>
</dbReference>
<dbReference type="PROSITE" id="PS51387">
    <property type="entry name" value="FAD_PCMH"/>
    <property type="match status" value="1"/>
</dbReference>
<dbReference type="Proteomes" id="UP001144280">
    <property type="component" value="Unassembled WGS sequence"/>
</dbReference>
<evidence type="ECO:0000259" key="3">
    <source>
        <dbReference type="PROSITE" id="PS51387"/>
    </source>
</evidence>
<evidence type="ECO:0000256" key="1">
    <source>
        <dbReference type="ARBA" id="ARBA00022630"/>
    </source>
</evidence>
<dbReference type="Pfam" id="PF01565">
    <property type="entry name" value="FAD_binding_4"/>
    <property type="match status" value="1"/>
</dbReference>
<keyword evidence="5" id="KW-1185">Reference proteome</keyword>
<dbReference type="EMBL" id="BSDI01000001">
    <property type="protein sequence ID" value="GLH94981.1"/>
    <property type="molecule type" value="Genomic_DNA"/>
</dbReference>
<protein>
    <submittedName>
        <fullName evidence="4">FAD-linked oxidase</fullName>
    </submittedName>
</protein>
<sequence length="407" mass="41718">MGGRVFRELVGICGIRFARRGAAADAVAGVTPTWVAVPASVDGASAVMRVAAEHGLTVVARGAGTKLHWGSRPGHLDLLVDTARLAGIWHHPIEESYAEIGAGTPVRAAQAALGRVGQRLALDPGSDGATVGGVIATDESGPLAHRHGTAGDQLLGVSYVGPNGLLSHSAGRGVGRLLCGSFGGLGVLVAATLKVLPAPAARAWVHRSVWTPLEVHDLVDVVVADPVQVAAIEVDLPVRGPRGLGALSVLLEGAPAVVAEQARRVATLLGGDAEVYGEAPEWWGRYSARPHGIALRITVPTSDLHAAVYALRDAAGHPVPVRGSAGLGVVHAALPGDTPPDRAVAILDAVRGVLLARAGSCVVVSAPGPVRDAVDMWGPVATQDVLRRVKSRFDPDARLAPGRFFGI</sequence>
<proteinExistence type="predicted"/>
<dbReference type="PANTHER" id="PTHR11748:SF103">
    <property type="entry name" value="GLYCOLATE OXIDASE SUBUNIT GLCE"/>
    <property type="match status" value="1"/>
</dbReference>
<dbReference type="InterPro" id="IPR006094">
    <property type="entry name" value="Oxid_FAD_bind_N"/>
</dbReference>
<dbReference type="InterPro" id="IPR016164">
    <property type="entry name" value="FAD-linked_Oxase-like_C"/>
</dbReference>
<evidence type="ECO:0000313" key="4">
    <source>
        <dbReference type="EMBL" id="GLH94981.1"/>
    </source>
</evidence>
<name>A0ABQ5QM98_9ACTN</name>